<protein>
    <submittedName>
        <fullName evidence="2">16708_t:CDS:1</fullName>
    </submittedName>
</protein>
<proteinExistence type="predicted"/>
<reference evidence="2" key="1">
    <citation type="submission" date="2021-06" db="EMBL/GenBank/DDBJ databases">
        <authorList>
            <person name="Kallberg Y."/>
            <person name="Tangrot J."/>
            <person name="Rosling A."/>
        </authorList>
    </citation>
    <scope>NUCLEOTIDE SEQUENCE</scope>
    <source>
        <strain evidence="2">CL551</strain>
    </source>
</reference>
<feature type="compositionally biased region" description="Low complexity" evidence="1">
    <location>
        <begin position="40"/>
        <end position="55"/>
    </location>
</feature>
<feature type="region of interest" description="Disordered" evidence="1">
    <location>
        <begin position="1"/>
        <end position="74"/>
    </location>
</feature>
<feature type="compositionally biased region" description="Basic and acidic residues" evidence="1">
    <location>
        <begin position="16"/>
        <end position="25"/>
    </location>
</feature>
<feature type="compositionally biased region" description="Basic and acidic residues" evidence="1">
    <location>
        <begin position="97"/>
        <end position="112"/>
    </location>
</feature>
<feature type="compositionally biased region" description="Basic and acidic residues" evidence="1">
    <location>
        <begin position="61"/>
        <end position="70"/>
    </location>
</feature>
<dbReference type="OrthoDB" id="2409981at2759"/>
<evidence type="ECO:0000313" key="3">
    <source>
        <dbReference type="Proteomes" id="UP000789342"/>
    </source>
</evidence>
<evidence type="ECO:0000313" key="2">
    <source>
        <dbReference type="EMBL" id="CAG8457150.1"/>
    </source>
</evidence>
<feature type="region of interest" description="Disordered" evidence="1">
    <location>
        <begin position="86"/>
        <end position="126"/>
    </location>
</feature>
<name>A0A9N8VLR8_9GLOM</name>
<dbReference type="Proteomes" id="UP000789342">
    <property type="component" value="Unassembled WGS sequence"/>
</dbReference>
<sequence length="181" mass="19677">MTTETTTEKKSRKRKGTEEAVERKTNPGRAAKTKAEEAKAAASTSASAASTSKSKGTNKKAKTEKNDALPKWKVFSENAKDLKVVITQPVEIEEDRDPEKKDKEGEEAKTEEDAGTSKNGDNTAGEHLYTLEAKPQKYSTGSYGWSASVPKGKIKIHVDGKEVELPVTVNLNITVQGLKNK</sequence>
<keyword evidence="3" id="KW-1185">Reference proteome</keyword>
<evidence type="ECO:0000256" key="1">
    <source>
        <dbReference type="SAM" id="MobiDB-lite"/>
    </source>
</evidence>
<dbReference type="EMBL" id="CAJVPV010000437">
    <property type="protein sequence ID" value="CAG8457150.1"/>
    <property type="molecule type" value="Genomic_DNA"/>
</dbReference>
<gene>
    <name evidence="2" type="ORF">AMORRO_LOCUS1213</name>
</gene>
<comment type="caution">
    <text evidence="2">The sequence shown here is derived from an EMBL/GenBank/DDBJ whole genome shotgun (WGS) entry which is preliminary data.</text>
</comment>
<organism evidence="2 3">
    <name type="scientific">Acaulospora morrowiae</name>
    <dbReference type="NCBI Taxonomy" id="94023"/>
    <lineage>
        <taxon>Eukaryota</taxon>
        <taxon>Fungi</taxon>
        <taxon>Fungi incertae sedis</taxon>
        <taxon>Mucoromycota</taxon>
        <taxon>Glomeromycotina</taxon>
        <taxon>Glomeromycetes</taxon>
        <taxon>Diversisporales</taxon>
        <taxon>Acaulosporaceae</taxon>
        <taxon>Acaulospora</taxon>
    </lineage>
</organism>
<accession>A0A9N8VLR8</accession>
<dbReference type="AlphaFoldDB" id="A0A9N8VLR8"/>